<evidence type="ECO:0000256" key="4">
    <source>
        <dbReference type="ARBA" id="ARBA00022723"/>
    </source>
</evidence>
<evidence type="ECO:0000259" key="9">
    <source>
        <dbReference type="Pfam" id="PF01850"/>
    </source>
</evidence>
<evidence type="ECO:0000313" key="10">
    <source>
        <dbReference type="EMBL" id="MEU9578183.1"/>
    </source>
</evidence>
<dbReference type="InterPro" id="IPR022907">
    <property type="entry name" value="VapC_family"/>
</dbReference>
<evidence type="ECO:0000313" key="11">
    <source>
        <dbReference type="Proteomes" id="UP001551584"/>
    </source>
</evidence>
<keyword evidence="5 8" id="KW-0378">Hydrolase</keyword>
<sequence>MTSRFLIDKSALARYGRPAVRATLRPLHERGLLAVCGAVEMEVLYSARNAAEATRLRTWLRGFDRLSTHDEVWDRALEVQGAAIAQGNHRAFSMADMLIAAVAERHGAVVLHYDGDYDMIAKITGQPTEWAAAPGTAD</sequence>
<keyword evidence="6 8" id="KW-0460">Magnesium</keyword>
<feature type="binding site" evidence="8">
    <location>
        <position position="96"/>
    </location>
    <ligand>
        <name>Mg(2+)</name>
        <dbReference type="ChEBI" id="CHEBI:18420"/>
    </ligand>
</feature>
<dbReference type="EMBL" id="JBEZNA010000024">
    <property type="protein sequence ID" value="MEU9578183.1"/>
    <property type="molecule type" value="Genomic_DNA"/>
</dbReference>
<dbReference type="InterPro" id="IPR029060">
    <property type="entry name" value="PIN-like_dom_sf"/>
</dbReference>
<dbReference type="Proteomes" id="UP001551584">
    <property type="component" value="Unassembled WGS sequence"/>
</dbReference>
<feature type="binding site" evidence="8">
    <location>
        <position position="8"/>
    </location>
    <ligand>
        <name>Mg(2+)</name>
        <dbReference type="ChEBI" id="CHEBI:18420"/>
    </ligand>
</feature>
<reference evidence="10 11" key="1">
    <citation type="submission" date="2024-06" db="EMBL/GenBank/DDBJ databases">
        <title>The Natural Products Discovery Center: Release of the First 8490 Sequenced Strains for Exploring Actinobacteria Biosynthetic Diversity.</title>
        <authorList>
            <person name="Kalkreuter E."/>
            <person name="Kautsar S.A."/>
            <person name="Yang D."/>
            <person name="Bader C.D."/>
            <person name="Teijaro C.N."/>
            <person name="Fluegel L."/>
            <person name="Davis C.M."/>
            <person name="Simpson J.R."/>
            <person name="Lauterbach L."/>
            <person name="Steele A.D."/>
            <person name="Gui C."/>
            <person name="Meng S."/>
            <person name="Li G."/>
            <person name="Viehrig K."/>
            <person name="Ye F."/>
            <person name="Su P."/>
            <person name="Kiefer A.F."/>
            <person name="Nichols A."/>
            <person name="Cepeda A.J."/>
            <person name="Yan W."/>
            <person name="Fan B."/>
            <person name="Jiang Y."/>
            <person name="Adhikari A."/>
            <person name="Zheng C.-J."/>
            <person name="Schuster L."/>
            <person name="Cowan T.M."/>
            <person name="Smanski M.J."/>
            <person name="Chevrette M.G."/>
            <person name="De Carvalho L.P.S."/>
            <person name="Shen B."/>
        </authorList>
    </citation>
    <scope>NUCLEOTIDE SEQUENCE [LARGE SCALE GENOMIC DNA]</scope>
    <source>
        <strain evidence="10 11">NPDC048117</strain>
    </source>
</reference>
<dbReference type="SUPFAM" id="SSF88723">
    <property type="entry name" value="PIN domain-like"/>
    <property type="match status" value="1"/>
</dbReference>
<gene>
    <name evidence="8" type="primary">vapC</name>
    <name evidence="10" type="ORF">AB0D95_13080</name>
</gene>
<protein>
    <recommendedName>
        <fullName evidence="8">Ribonuclease VapC</fullName>
        <shortName evidence="8">RNase VapC</shortName>
        <ecNumber evidence="8">3.1.-.-</ecNumber>
    </recommendedName>
    <alternativeName>
        <fullName evidence="8">Toxin VapC</fullName>
    </alternativeName>
</protein>
<keyword evidence="11" id="KW-1185">Reference proteome</keyword>
<comment type="function">
    <text evidence="8">Toxic component of a toxin-antitoxin (TA) system. An RNase.</text>
</comment>
<accession>A0ABV3EPS3</accession>
<name>A0ABV3EPS3_9ACTN</name>
<proteinExistence type="inferred from homology"/>
<keyword evidence="2 8" id="KW-1277">Toxin-antitoxin system</keyword>
<evidence type="ECO:0000256" key="7">
    <source>
        <dbReference type="ARBA" id="ARBA00038093"/>
    </source>
</evidence>
<evidence type="ECO:0000256" key="8">
    <source>
        <dbReference type="HAMAP-Rule" id="MF_00265"/>
    </source>
</evidence>
<dbReference type="Pfam" id="PF01850">
    <property type="entry name" value="PIN"/>
    <property type="match status" value="1"/>
</dbReference>
<evidence type="ECO:0000256" key="1">
    <source>
        <dbReference type="ARBA" id="ARBA00001946"/>
    </source>
</evidence>
<evidence type="ECO:0000256" key="5">
    <source>
        <dbReference type="ARBA" id="ARBA00022801"/>
    </source>
</evidence>
<dbReference type="RefSeq" id="WP_359271949.1">
    <property type="nucleotide sequence ID" value="NZ_JBEZNA010000024.1"/>
</dbReference>
<comment type="caution">
    <text evidence="10">The sequence shown here is derived from an EMBL/GenBank/DDBJ whole genome shotgun (WGS) entry which is preliminary data.</text>
</comment>
<comment type="cofactor">
    <cofactor evidence="1 8">
        <name>Mg(2+)</name>
        <dbReference type="ChEBI" id="CHEBI:18420"/>
    </cofactor>
</comment>
<dbReference type="InterPro" id="IPR050556">
    <property type="entry name" value="Type_II_TA_system_RNase"/>
</dbReference>
<evidence type="ECO:0000256" key="2">
    <source>
        <dbReference type="ARBA" id="ARBA00022649"/>
    </source>
</evidence>
<evidence type="ECO:0000256" key="6">
    <source>
        <dbReference type="ARBA" id="ARBA00022842"/>
    </source>
</evidence>
<dbReference type="PANTHER" id="PTHR33653">
    <property type="entry name" value="RIBONUCLEASE VAPC2"/>
    <property type="match status" value="1"/>
</dbReference>
<dbReference type="InterPro" id="IPR002716">
    <property type="entry name" value="PIN_dom"/>
</dbReference>
<keyword evidence="8" id="KW-0800">Toxin</keyword>
<feature type="domain" description="PIN" evidence="9">
    <location>
        <begin position="6"/>
        <end position="122"/>
    </location>
</feature>
<comment type="similarity">
    <text evidence="7 8">Belongs to the PINc/VapC protein family.</text>
</comment>
<keyword evidence="4 8" id="KW-0479">Metal-binding</keyword>
<dbReference type="Gene3D" id="3.40.50.1010">
    <property type="entry name" value="5'-nuclease"/>
    <property type="match status" value="1"/>
</dbReference>
<organism evidence="10 11">
    <name type="scientific">Streptomyces chilikensis</name>
    <dbReference type="NCBI Taxonomy" id="1194079"/>
    <lineage>
        <taxon>Bacteria</taxon>
        <taxon>Bacillati</taxon>
        <taxon>Actinomycetota</taxon>
        <taxon>Actinomycetes</taxon>
        <taxon>Kitasatosporales</taxon>
        <taxon>Streptomycetaceae</taxon>
        <taxon>Streptomyces</taxon>
    </lineage>
</organism>
<dbReference type="CDD" id="cd18755">
    <property type="entry name" value="PIN_MtVapC3_VapC21-like"/>
    <property type="match status" value="1"/>
</dbReference>
<dbReference type="EC" id="3.1.-.-" evidence="8"/>
<dbReference type="HAMAP" id="MF_00265">
    <property type="entry name" value="VapC_Nob1"/>
    <property type="match status" value="1"/>
</dbReference>
<evidence type="ECO:0000256" key="3">
    <source>
        <dbReference type="ARBA" id="ARBA00022722"/>
    </source>
</evidence>
<keyword evidence="3 8" id="KW-0540">Nuclease</keyword>
<dbReference type="PANTHER" id="PTHR33653:SF1">
    <property type="entry name" value="RIBONUCLEASE VAPC2"/>
    <property type="match status" value="1"/>
</dbReference>